<evidence type="ECO:0000313" key="2">
    <source>
        <dbReference type="Proteomes" id="UP000250235"/>
    </source>
</evidence>
<name>A0A2Z7ATL1_9LAMI</name>
<accession>A0A2Z7ATL1</accession>
<dbReference type="Proteomes" id="UP000250235">
    <property type="component" value="Unassembled WGS sequence"/>
</dbReference>
<organism evidence="1 2">
    <name type="scientific">Dorcoceras hygrometricum</name>
    <dbReference type="NCBI Taxonomy" id="472368"/>
    <lineage>
        <taxon>Eukaryota</taxon>
        <taxon>Viridiplantae</taxon>
        <taxon>Streptophyta</taxon>
        <taxon>Embryophyta</taxon>
        <taxon>Tracheophyta</taxon>
        <taxon>Spermatophyta</taxon>
        <taxon>Magnoliopsida</taxon>
        <taxon>eudicotyledons</taxon>
        <taxon>Gunneridae</taxon>
        <taxon>Pentapetalae</taxon>
        <taxon>asterids</taxon>
        <taxon>lamiids</taxon>
        <taxon>Lamiales</taxon>
        <taxon>Gesneriaceae</taxon>
        <taxon>Didymocarpoideae</taxon>
        <taxon>Trichosporeae</taxon>
        <taxon>Loxocarpinae</taxon>
        <taxon>Dorcoceras</taxon>
    </lineage>
</organism>
<keyword evidence="2" id="KW-1185">Reference proteome</keyword>
<protein>
    <submittedName>
        <fullName evidence="1">Uncharacterized protein</fullName>
    </submittedName>
</protein>
<sequence length="125" mass="14149">MRTKPNQIVLGFILVGTIREPPGLKLNQIVLGFILVGTIREPPGLKLNQIVLGFILVGTIREPPGLKLNQMKGQTRSKKRKPDQILAKLDAYERNEHIMDDVERRRQEPVIVNDVDGYDDVKVDV</sequence>
<gene>
    <name evidence="1" type="ORF">F511_21912</name>
</gene>
<dbReference type="EMBL" id="KV011938">
    <property type="protein sequence ID" value="KZV25194.1"/>
    <property type="molecule type" value="Genomic_DNA"/>
</dbReference>
<dbReference type="AlphaFoldDB" id="A0A2Z7ATL1"/>
<reference evidence="1 2" key="1">
    <citation type="journal article" date="2015" name="Proc. Natl. Acad. Sci. U.S.A.">
        <title>The resurrection genome of Boea hygrometrica: A blueprint for survival of dehydration.</title>
        <authorList>
            <person name="Xiao L."/>
            <person name="Yang G."/>
            <person name="Zhang L."/>
            <person name="Yang X."/>
            <person name="Zhao S."/>
            <person name="Ji Z."/>
            <person name="Zhou Q."/>
            <person name="Hu M."/>
            <person name="Wang Y."/>
            <person name="Chen M."/>
            <person name="Xu Y."/>
            <person name="Jin H."/>
            <person name="Xiao X."/>
            <person name="Hu G."/>
            <person name="Bao F."/>
            <person name="Hu Y."/>
            <person name="Wan P."/>
            <person name="Li L."/>
            <person name="Deng X."/>
            <person name="Kuang T."/>
            <person name="Xiang C."/>
            <person name="Zhu J.K."/>
            <person name="Oliver M.J."/>
            <person name="He Y."/>
        </authorList>
    </citation>
    <scope>NUCLEOTIDE SEQUENCE [LARGE SCALE GENOMIC DNA]</scope>
    <source>
        <strain evidence="2">cv. XS01</strain>
    </source>
</reference>
<evidence type="ECO:0000313" key="1">
    <source>
        <dbReference type="EMBL" id="KZV25194.1"/>
    </source>
</evidence>
<proteinExistence type="predicted"/>